<evidence type="ECO:0000313" key="3">
    <source>
        <dbReference type="EMBL" id="SVE15317.1"/>
    </source>
</evidence>
<dbReference type="AlphaFoldDB" id="A0A383B5C2"/>
<dbReference type="Pfam" id="PF06452">
    <property type="entry name" value="CBM9_1"/>
    <property type="match status" value="1"/>
</dbReference>
<sequence length="247" mass="27682">DGSTSLPRLGRFGRPTSTVDPLKPQHRGEQDPWAFRQGGHDQPTDALAKRRVERRDLRVLRTLPAGAGKKGKSMTSTLKIVVMSVVLSTGLIGAEPPRHSHSVHRASKAPVIDGKLDDACWKKAKPVQAFYPHGENGKKAEPPPLTARYAWDERYFFIGYEVKDSSLVAIGTGKEDGPPNNRRPQSVEYLPKKNLDLVEFFISFGSNRFFWEIHHSADNHLNDLWIEMPTAAELAKIPKPSYKHVTF</sequence>
<dbReference type="GO" id="GO:0030246">
    <property type="term" value="F:carbohydrate binding"/>
    <property type="evidence" value="ECO:0007669"/>
    <property type="project" value="InterPro"/>
</dbReference>
<gene>
    <name evidence="3" type="ORF">METZ01_LOCUS468171</name>
</gene>
<dbReference type="EMBL" id="UINC01197702">
    <property type="protein sequence ID" value="SVE15317.1"/>
    <property type="molecule type" value="Genomic_DNA"/>
</dbReference>
<feature type="non-terminal residue" evidence="3">
    <location>
        <position position="1"/>
    </location>
</feature>
<dbReference type="GO" id="GO:0004553">
    <property type="term" value="F:hydrolase activity, hydrolyzing O-glycosyl compounds"/>
    <property type="evidence" value="ECO:0007669"/>
    <property type="project" value="InterPro"/>
</dbReference>
<dbReference type="SUPFAM" id="SSF49344">
    <property type="entry name" value="CBD9-like"/>
    <property type="match status" value="1"/>
</dbReference>
<organism evidence="3">
    <name type="scientific">marine metagenome</name>
    <dbReference type="NCBI Taxonomy" id="408172"/>
    <lineage>
        <taxon>unclassified sequences</taxon>
        <taxon>metagenomes</taxon>
        <taxon>ecological metagenomes</taxon>
    </lineage>
</organism>
<accession>A0A383B5C2</accession>
<dbReference type="Gene3D" id="2.60.40.1190">
    <property type="match status" value="1"/>
</dbReference>
<protein>
    <recommendedName>
        <fullName evidence="2">Carbohydrate-binding domain-containing protein</fullName>
    </recommendedName>
</protein>
<dbReference type="InterPro" id="IPR010502">
    <property type="entry name" value="Carb-bd_dom_fam9"/>
</dbReference>
<feature type="non-terminal residue" evidence="3">
    <location>
        <position position="247"/>
    </location>
</feature>
<dbReference type="GO" id="GO:0016052">
    <property type="term" value="P:carbohydrate catabolic process"/>
    <property type="evidence" value="ECO:0007669"/>
    <property type="project" value="InterPro"/>
</dbReference>
<feature type="domain" description="Carbohydrate-binding" evidence="2">
    <location>
        <begin position="112"/>
        <end position="172"/>
    </location>
</feature>
<name>A0A383B5C2_9ZZZZ</name>
<evidence type="ECO:0000256" key="1">
    <source>
        <dbReference type="SAM" id="MobiDB-lite"/>
    </source>
</evidence>
<feature type="region of interest" description="Disordered" evidence="1">
    <location>
        <begin position="1"/>
        <end position="46"/>
    </location>
</feature>
<evidence type="ECO:0000259" key="2">
    <source>
        <dbReference type="Pfam" id="PF06452"/>
    </source>
</evidence>
<proteinExistence type="predicted"/>
<reference evidence="3" key="1">
    <citation type="submission" date="2018-05" db="EMBL/GenBank/DDBJ databases">
        <authorList>
            <person name="Lanie J.A."/>
            <person name="Ng W.-L."/>
            <person name="Kazmierczak K.M."/>
            <person name="Andrzejewski T.M."/>
            <person name="Davidsen T.M."/>
            <person name="Wayne K.J."/>
            <person name="Tettelin H."/>
            <person name="Glass J.I."/>
            <person name="Rusch D."/>
            <person name="Podicherti R."/>
            <person name="Tsui H.-C.T."/>
            <person name="Winkler M.E."/>
        </authorList>
    </citation>
    <scope>NUCLEOTIDE SEQUENCE</scope>
</reference>